<organism evidence="2 3">
    <name type="scientific">Gynuella sunshinyii YC6258</name>
    <dbReference type="NCBI Taxonomy" id="1445510"/>
    <lineage>
        <taxon>Bacteria</taxon>
        <taxon>Pseudomonadati</taxon>
        <taxon>Pseudomonadota</taxon>
        <taxon>Gammaproteobacteria</taxon>
        <taxon>Oceanospirillales</taxon>
        <taxon>Saccharospirillaceae</taxon>
        <taxon>Gynuella</taxon>
    </lineage>
</organism>
<dbReference type="HOGENOM" id="CLU_117112_1_0_6"/>
<dbReference type="KEGG" id="gsn:YC6258_04543"/>
<evidence type="ECO:0000313" key="3">
    <source>
        <dbReference type="Proteomes" id="UP000032266"/>
    </source>
</evidence>
<dbReference type="SUPFAM" id="SSF55729">
    <property type="entry name" value="Acyl-CoA N-acyltransferases (Nat)"/>
    <property type="match status" value="1"/>
</dbReference>
<evidence type="ECO:0000313" key="2">
    <source>
        <dbReference type="EMBL" id="AJQ96575.1"/>
    </source>
</evidence>
<dbReference type="Pfam" id="PF00583">
    <property type="entry name" value="Acetyltransf_1"/>
    <property type="match status" value="1"/>
</dbReference>
<dbReference type="AlphaFoldDB" id="A0A0C5VB52"/>
<dbReference type="CDD" id="cd04301">
    <property type="entry name" value="NAT_SF"/>
    <property type="match status" value="1"/>
</dbReference>
<dbReference type="GO" id="GO:0016747">
    <property type="term" value="F:acyltransferase activity, transferring groups other than amino-acyl groups"/>
    <property type="evidence" value="ECO:0007669"/>
    <property type="project" value="InterPro"/>
</dbReference>
<feature type="domain" description="N-acetyltransferase" evidence="1">
    <location>
        <begin position="5"/>
        <end position="152"/>
    </location>
</feature>
<dbReference type="PROSITE" id="PS51186">
    <property type="entry name" value="GNAT"/>
    <property type="match status" value="1"/>
</dbReference>
<dbReference type="OrthoDB" id="7678938at2"/>
<proteinExistence type="predicted"/>
<protein>
    <submittedName>
        <fullName evidence="2">N-acetylglutamate synthase and related acetyltransferase</fullName>
    </submittedName>
</protein>
<dbReference type="Gene3D" id="3.40.630.30">
    <property type="match status" value="1"/>
</dbReference>
<name>A0A0C5VB52_9GAMM</name>
<dbReference type="InterPro" id="IPR016181">
    <property type="entry name" value="Acyl_CoA_acyltransferase"/>
</dbReference>
<dbReference type="EMBL" id="CP007142">
    <property type="protein sequence ID" value="AJQ96575.1"/>
    <property type="molecule type" value="Genomic_DNA"/>
</dbReference>
<evidence type="ECO:0000259" key="1">
    <source>
        <dbReference type="PROSITE" id="PS51186"/>
    </source>
</evidence>
<gene>
    <name evidence="2" type="ORF">YC6258_04543</name>
</gene>
<dbReference type="Proteomes" id="UP000032266">
    <property type="component" value="Chromosome"/>
</dbReference>
<dbReference type="InterPro" id="IPR000182">
    <property type="entry name" value="GNAT_dom"/>
</dbReference>
<keyword evidence="2" id="KW-0808">Transferase</keyword>
<reference evidence="2 3" key="1">
    <citation type="submission" date="2014-01" db="EMBL/GenBank/DDBJ databases">
        <title>Full genme sequencing of cellulolytic bacterium Gynuella sunshinyii YC6258T gen. nov., sp. nov.</title>
        <authorList>
            <person name="Khan H."/>
            <person name="Chung E.J."/>
            <person name="Chung Y.R."/>
        </authorList>
    </citation>
    <scope>NUCLEOTIDE SEQUENCE [LARGE SCALE GENOMIC DNA]</scope>
    <source>
        <strain evidence="2 3">YC6258</strain>
    </source>
</reference>
<accession>A0A0C5VB52</accession>
<dbReference type="RefSeq" id="WP_044618559.1">
    <property type="nucleotide sequence ID" value="NZ_CP007142.1"/>
</dbReference>
<keyword evidence="3" id="KW-1185">Reference proteome</keyword>
<sequence>MFTLVNVHEFQGGLTKAIDYIHTQWGTAQNYPYYVDAISHSDATATSIPQFYVLLCDQTIIGCYGLIINDFISRHDIYPWLCSLYIEPDYRGNRLSDMIFIHAREIVGSLGYEKLYLTTDHDGFYEKFGWQRMEDGYGINGDSCRIYYLSIRQFIESNLSDHCSPL</sequence>